<evidence type="ECO:0000313" key="1">
    <source>
        <dbReference type="EMBL" id="AUQ97426.1"/>
    </source>
</evidence>
<protein>
    <submittedName>
        <fullName evidence="1">Uncharacterized protein</fullName>
    </submittedName>
</protein>
<reference evidence="1 2" key="1">
    <citation type="journal article" date="2017" name="Front. Microbiol.">
        <title>Phaeobacter piscinae sp. nov., a species of the Roseobacter group and potential aquaculture probiont.</title>
        <authorList>
            <person name="Sonnenschein E.C."/>
            <person name="Phippen C.B.W."/>
            <person name="Nielsen K.F."/>
            <person name="Mateiu R.V."/>
            <person name="Melchiorsen J."/>
            <person name="Gram L."/>
            <person name="Overmann J."/>
            <person name="Freese H.M."/>
        </authorList>
    </citation>
    <scope>NUCLEOTIDE SEQUENCE [LARGE SCALE GENOMIC DNA]</scope>
    <source>
        <strain evidence="1 2">P88</strain>
    </source>
</reference>
<dbReference type="EMBL" id="CP010725">
    <property type="protein sequence ID" value="AUQ97426.1"/>
    <property type="molecule type" value="Genomic_DNA"/>
</dbReference>
<dbReference type="Proteomes" id="UP000236447">
    <property type="component" value="Chromosome"/>
</dbReference>
<accession>A0A2I7K492</accession>
<dbReference type="AlphaFoldDB" id="A0A2I7K492"/>
<evidence type="ECO:0000313" key="2">
    <source>
        <dbReference type="Proteomes" id="UP000236447"/>
    </source>
</evidence>
<sequence>MTEVMLKLILRDYRKFNMHAVRQLARTFNTSKTAMAYRLVEMVKGPCILAAYRKSGCVWHISSKSIGHQWWPHRVLDPQSNAYSILFNGFRDDATMSDLDADTWFDVPRADRIEIGEQSFRVHDDLIIAPLVASSERMLAD</sequence>
<organism evidence="1 2">
    <name type="scientific">Phaeobacter inhibens</name>
    <dbReference type="NCBI Taxonomy" id="221822"/>
    <lineage>
        <taxon>Bacteria</taxon>
        <taxon>Pseudomonadati</taxon>
        <taxon>Pseudomonadota</taxon>
        <taxon>Alphaproteobacteria</taxon>
        <taxon>Rhodobacterales</taxon>
        <taxon>Roseobacteraceae</taxon>
        <taxon>Phaeobacter</taxon>
    </lineage>
</organism>
<proteinExistence type="predicted"/>
<reference evidence="1 2" key="2">
    <citation type="journal article" date="2017" name="Genome Biol. Evol.">
        <title>Trajectories and Drivers of Genome Evolution in Surface-Associated Marine Phaeobacter.</title>
        <authorList>
            <person name="Freese H.M."/>
            <person name="Sikorski J."/>
            <person name="Bunk B."/>
            <person name="Scheuner C."/>
            <person name="Meier-Kolthoff J.P."/>
            <person name="Sproer C."/>
            <person name="Gram L."/>
            <person name="Overmann J."/>
        </authorList>
    </citation>
    <scope>NUCLEOTIDE SEQUENCE [LARGE SCALE GENOMIC DNA]</scope>
    <source>
        <strain evidence="1 2">P88</strain>
    </source>
</reference>
<gene>
    <name evidence="1" type="ORF">PhaeoP88_00008</name>
</gene>
<name>A0A2I7K492_9RHOB</name>